<evidence type="ECO:0000313" key="4">
    <source>
        <dbReference type="Proteomes" id="UP000182858"/>
    </source>
</evidence>
<organism evidence="3 5">
    <name type="scientific">Pseudomonas extremaustralis</name>
    <dbReference type="NCBI Taxonomy" id="359110"/>
    <lineage>
        <taxon>Bacteria</taxon>
        <taxon>Pseudomonadati</taxon>
        <taxon>Pseudomonadota</taxon>
        <taxon>Gammaproteobacteria</taxon>
        <taxon>Pseudomonadales</taxon>
        <taxon>Pseudomonadaceae</taxon>
        <taxon>Pseudomonas</taxon>
    </lineage>
</organism>
<gene>
    <name evidence="3" type="ORF">FIV36_14245</name>
    <name evidence="2" type="ORF">SAMN05216591_3392</name>
</gene>
<keyword evidence="4" id="KW-1185">Reference proteome</keyword>
<dbReference type="GeneID" id="78554792"/>
<protein>
    <submittedName>
        <fullName evidence="3">Uncharacterized protein</fullName>
    </submittedName>
</protein>
<dbReference type="RefSeq" id="WP_010564167.1">
    <property type="nucleotide sequence ID" value="NZ_LT629689.1"/>
</dbReference>
<dbReference type="Proteomes" id="UP000317951">
    <property type="component" value="Unassembled WGS sequence"/>
</dbReference>
<dbReference type="EMBL" id="LT629689">
    <property type="protein sequence ID" value="SDF58950.1"/>
    <property type="molecule type" value="Genomic_DNA"/>
</dbReference>
<evidence type="ECO:0000313" key="5">
    <source>
        <dbReference type="Proteomes" id="UP000317951"/>
    </source>
</evidence>
<dbReference type="EMBL" id="VFET01000010">
    <property type="protein sequence ID" value="TWS04107.1"/>
    <property type="molecule type" value="Genomic_DNA"/>
</dbReference>
<proteinExistence type="predicted"/>
<accession>A0A5C5QFM0</accession>
<evidence type="ECO:0000256" key="1">
    <source>
        <dbReference type="SAM" id="MobiDB-lite"/>
    </source>
</evidence>
<dbReference type="AlphaFoldDB" id="A0A5C5QFM0"/>
<reference evidence="2 4" key="1">
    <citation type="submission" date="2016-10" db="EMBL/GenBank/DDBJ databases">
        <authorList>
            <person name="Varghese N."/>
            <person name="Submissions S."/>
        </authorList>
    </citation>
    <scope>NUCLEOTIDE SEQUENCE [LARGE SCALE GENOMIC DNA]</scope>
    <source>
        <strain evidence="2 4">DSM 17835</strain>
    </source>
</reference>
<reference evidence="3 5" key="2">
    <citation type="submission" date="2019-06" db="EMBL/GenBank/DDBJ databases">
        <title>Pseudomonas bimorpha sp. nov. isolated from bovine raw milk and skim milk concentrate.</title>
        <authorList>
            <person name="Hofmann K."/>
            <person name="Huptas C."/>
            <person name="Doll E."/>
            <person name="Scherer S."/>
            <person name="Wenning M."/>
        </authorList>
    </citation>
    <scope>NUCLEOTIDE SEQUENCE [LARGE SCALE GENOMIC DNA]</scope>
    <source>
        <strain evidence="3 5">DSM 17835</strain>
    </source>
</reference>
<evidence type="ECO:0000313" key="2">
    <source>
        <dbReference type="EMBL" id="SDF58950.1"/>
    </source>
</evidence>
<name>A0A5C5QFM0_9PSED</name>
<dbReference type="Proteomes" id="UP000182858">
    <property type="component" value="Chromosome I"/>
</dbReference>
<sequence length="101" mass="10719">MSHPKNSNKPPKAQALPRPDYESQLANCSQDMQEAGAFVWALGALLRGIYAHEVEQELLPASVTDGLAAGLSIIGSKLSDNGEACRDLLRRNGAFAQGGAR</sequence>
<evidence type="ECO:0000313" key="3">
    <source>
        <dbReference type="EMBL" id="TWS04107.1"/>
    </source>
</evidence>
<dbReference type="OrthoDB" id="6935050at2"/>
<feature type="region of interest" description="Disordered" evidence="1">
    <location>
        <begin position="1"/>
        <end position="20"/>
    </location>
</feature>